<proteinExistence type="predicted"/>
<evidence type="ECO:0000313" key="3">
    <source>
        <dbReference type="Proteomes" id="UP000325105"/>
    </source>
</evidence>
<feature type="transmembrane region" description="Helical" evidence="1">
    <location>
        <begin position="72"/>
        <end position="92"/>
    </location>
</feature>
<keyword evidence="1" id="KW-0812">Transmembrane</keyword>
<comment type="caution">
    <text evidence="2">The sequence shown here is derived from an EMBL/GenBank/DDBJ whole genome shotgun (WGS) entry which is preliminary data.</text>
</comment>
<dbReference type="RefSeq" id="WP_148909028.1">
    <property type="nucleotide sequence ID" value="NZ_VNHX01000013.1"/>
</dbReference>
<evidence type="ECO:0000313" key="2">
    <source>
        <dbReference type="EMBL" id="TYP94214.1"/>
    </source>
</evidence>
<keyword evidence="1" id="KW-1133">Transmembrane helix</keyword>
<keyword evidence="1" id="KW-0472">Membrane</keyword>
<keyword evidence="3" id="KW-1185">Reference proteome</keyword>
<dbReference type="Pfam" id="PF13536">
    <property type="entry name" value="EmrE"/>
    <property type="match status" value="1"/>
</dbReference>
<dbReference type="InterPro" id="IPR032713">
    <property type="entry name" value="EmrE"/>
</dbReference>
<dbReference type="AlphaFoldDB" id="A0A5S5DF62"/>
<gene>
    <name evidence="2" type="ORF">BC792_11382</name>
</gene>
<sequence>MDTKHKAILLGIASALFFAATFVLNRSMSLEGGSWIWSASLRYFWMALLLFPLLLARGELRALLREMSKNKLAWLGWSTIGFGIFYGGLTYASSFTPGWLVAGTWQLTIIAGLGLSPLLNRSDRSVSRNTILFSLIIVLGVFILQIPLAKSVSTDDLLKSVLPVLVAAVAYPLGNRKMMQITEGRLTATQRLLGMTLASLPCWIALAVVEGCYNGLPDGNQLLQTFMVAVTSGVIATSLFFRATDLVREDERGLAAVEATQSTEVAFALAGEVLFLHAPFPGALSLLGIAVISIGMVLHSTGRAGTKRSDD</sequence>
<feature type="transmembrane region" description="Helical" evidence="1">
    <location>
        <begin position="98"/>
        <end position="119"/>
    </location>
</feature>
<accession>A0A5S5DF62</accession>
<name>A0A5S5DF62_9SPHI</name>
<organism evidence="2 3">
    <name type="scientific">Sphingobacterium allocomposti</name>
    <dbReference type="NCBI Taxonomy" id="415956"/>
    <lineage>
        <taxon>Bacteria</taxon>
        <taxon>Pseudomonadati</taxon>
        <taxon>Bacteroidota</taxon>
        <taxon>Sphingobacteriia</taxon>
        <taxon>Sphingobacteriales</taxon>
        <taxon>Sphingobacteriaceae</taxon>
        <taxon>Sphingobacterium</taxon>
    </lineage>
</organism>
<evidence type="ECO:0000256" key="1">
    <source>
        <dbReference type="SAM" id="Phobius"/>
    </source>
</evidence>
<feature type="transmembrane region" description="Helical" evidence="1">
    <location>
        <begin position="280"/>
        <end position="298"/>
    </location>
</feature>
<feature type="transmembrane region" description="Helical" evidence="1">
    <location>
        <begin position="222"/>
        <end position="241"/>
    </location>
</feature>
<dbReference type="Proteomes" id="UP000325105">
    <property type="component" value="Unassembled WGS sequence"/>
</dbReference>
<reference evidence="2 3" key="1">
    <citation type="submission" date="2019-07" db="EMBL/GenBank/DDBJ databases">
        <title>Genomic Encyclopedia of Archaeal and Bacterial Type Strains, Phase II (KMG-II): from individual species to whole genera.</title>
        <authorList>
            <person name="Goeker M."/>
        </authorList>
    </citation>
    <scope>NUCLEOTIDE SEQUENCE [LARGE SCALE GENOMIC DNA]</scope>
    <source>
        <strain evidence="2 3">DSM 18850</strain>
    </source>
</reference>
<dbReference type="OrthoDB" id="3457556at2"/>
<dbReference type="EMBL" id="VNHX01000013">
    <property type="protein sequence ID" value="TYP94214.1"/>
    <property type="molecule type" value="Genomic_DNA"/>
</dbReference>
<feature type="transmembrane region" description="Helical" evidence="1">
    <location>
        <begin position="7"/>
        <end position="23"/>
    </location>
</feature>
<protein>
    <submittedName>
        <fullName evidence="2">Putative multidrug resistance efflux transporter</fullName>
    </submittedName>
</protein>
<feature type="transmembrane region" description="Helical" evidence="1">
    <location>
        <begin position="43"/>
        <end position="60"/>
    </location>
</feature>
<feature type="transmembrane region" description="Helical" evidence="1">
    <location>
        <begin position="195"/>
        <end position="216"/>
    </location>
</feature>
<feature type="transmembrane region" description="Helical" evidence="1">
    <location>
        <begin position="131"/>
        <end position="151"/>
    </location>
</feature>